<name>A0A7X5RJP2_9ALTE</name>
<keyword evidence="3" id="KW-1185">Reference proteome</keyword>
<gene>
    <name evidence="2" type="ORF">GTH32_01405</name>
</gene>
<keyword evidence="2" id="KW-0969">Cilium</keyword>
<dbReference type="Pfam" id="PF03646">
    <property type="entry name" value="FlaG"/>
    <property type="match status" value="1"/>
</dbReference>
<evidence type="ECO:0000313" key="2">
    <source>
        <dbReference type="EMBL" id="NDV89851.1"/>
    </source>
</evidence>
<dbReference type="PANTHER" id="PTHR37166">
    <property type="entry name" value="PROTEIN FLAG"/>
    <property type="match status" value="1"/>
</dbReference>
<dbReference type="AlphaFoldDB" id="A0A7X5RJP2"/>
<dbReference type="Gene3D" id="3.30.160.170">
    <property type="entry name" value="FlaG-like"/>
    <property type="match status" value="1"/>
</dbReference>
<dbReference type="InterPro" id="IPR005186">
    <property type="entry name" value="FlaG"/>
</dbReference>
<reference evidence="2 3" key="1">
    <citation type="submission" date="2020-01" db="EMBL/GenBank/DDBJ databases">
        <authorList>
            <person name="Chen J."/>
            <person name="Zhu S."/>
            <person name="Yang J."/>
        </authorList>
    </citation>
    <scope>NUCLEOTIDE SEQUENCE [LARGE SCALE GENOMIC DNA]</scope>
    <source>
        <strain evidence="2 3">345S023</strain>
    </source>
</reference>
<dbReference type="InterPro" id="IPR035924">
    <property type="entry name" value="FlaG-like_sf"/>
</dbReference>
<feature type="compositionally biased region" description="Polar residues" evidence="1">
    <location>
        <begin position="7"/>
        <end position="25"/>
    </location>
</feature>
<evidence type="ECO:0000256" key="1">
    <source>
        <dbReference type="SAM" id="MobiDB-lite"/>
    </source>
</evidence>
<sequence>MEIQHSAFAQSTTLPEQQHKNTSIETNKDVAGIARHSDTTGESSSQKNSVNLVKELEESADSTTNSGSFELEEAVKKVESFLSSQNRDLSFTIDDETKRTIVTVKESSSGEVIRQIPSEEVLNLASRIRELQDDVGNSVGVFINSEI</sequence>
<keyword evidence="2" id="KW-0966">Cell projection</keyword>
<feature type="region of interest" description="Disordered" evidence="1">
    <location>
        <begin position="1"/>
        <end position="68"/>
    </location>
</feature>
<dbReference type="SUPFAM" id="SSF160214">
    <property type="entry name" value="FlaG-like"/>
    <property type="match status" value="1"/>
</dbReference>
<dbReference type="Proteomes" id="UP000470213">
    <property type="component" value="Unassembled WGS sequence"/>
</dbReference>
<accession>A0A7X5RJP2</accession>
<dbReference type="EMBL" id="JAAAWN010000001">
    <property type="protein sequence ID" value="NDV89851.1"/>
    <property type="molecule type" value="Genomic_DNA"/>
</dbReference>
<feature type="compositionally biased region" description="Polar residues" evidence="1">
    <location>
        <begin position="40"/>
        <end position="51"/>
    </location>
</feature>
<keyword evidence="2" id="KW-0282">Flagellum</keyword>
<organism evidence="2 3">
    <name type="scientific">Alteromonas profundi</name>
    <dbReference type="NCBI Taxonomy" id="2696062"/>
    <lineage>
        <taxon>Bacteria</taxon>
        <taxon>Pseudomonadati</taxon>
        <taxon>Pseudomonadota</taxon>
        <taxon>Gammaproteobacteria</taxon>
        <taxon>Alteromonadales</taxon>
        <taxon>Alteromonadaceae</taxon>
        <taxon>Alteromonas/Salinimonas group</taxon>
        <taxon>Alteromonas</taxon>
    </lineage>
</organism>
<proteinExistence type="predicted"/>
<dbReference type="PANTHER" id="PTHR37166:SF1">
    <property type="entry name" value="PROTEIN FLAG"/>
    <property type="match status" value="1"/>
</dbReference>
<evidence type="ECO:0000313" key="3">
    <source>
        <dbReference type="Proteomes" id="UP000470213"/>
    </source>
</evidence>
<protein>
    <submittedName>
        <fullName evidence="2">Flagellar biosynthesis protein FlaG</fullName>
    </submittedName>
</protein>
<dbReference type="RefSeq" id="WP_163083438.1">
    <property type="nucleotide sequence ID" value="NZ_JAAAWN010000001.1"/>
</dbReference>
<comment type="caution">
    <text evidence="2">The sequence shown here is derived from an EMBL/GenBank/DDBJ whole genome shotgun (WGS) entry which is preliminary data.</text>
</comment>